<feature type="domain" description="Protein kinase" evidence="12">
    <location>
        <begin position="18"/>
        <end position="287"/>
    </location>
</feature>
<keyword evidence="3" id="KW-0723">Serine/threonine-protein kinase</keyword>
<dbReference type="InterPro" id="IPR000719">
    <property type="entry name" value="Prot_kinase_dom"/>
</dbReference>
<evidence type="ECO:0000256" key="3">
    <source>
        <dbReference type="ARBA" id="ARBA00022527"/>
    </source>
</evidence>
<dbReference type="PANTHER" id="PTHR43671">
    <property type="entry name" value="SERINE/THREONINE-PROTEIN KINASE NEK"/>
    <property type="match status" value="1"/>
</dbReference>
<keyword evidence="7 10" id="KW-0067">ATP-binding</keyword>
<evidence type="ECO:0000313" key="14">
    <source>
        <dbReference type="Proteomes" id="UP000518300"/>
    </source>
</evidence>
<accession>A0A848LEJ1</accession>
<keyword evidence="5 10" id="KW-0547">Nucleotide-binding</keyword>
<name>A0A848LEJ1_9BACT</name>
<dbReference type="Pfam" id="PF00069">
    <property type="entry name" value="Pkinase"/>
    <property type="match status" value="1"/>
</dbReference>
<keyword evidence="4" id="KW-0808">Transferase</keyword>
<dbReference type="SUPFAM" id="SSF56112">
    <property type="entry name" value="Protein kinase-like (PK-like)"/>
    <property type="match status" value="1"/>
</dbReference>
<comment type="caution">
    <text evidence="13">The sequence shown here is derived from an EMBL/GenBank/DDBJ whole genome shotgun (WGS) entry which is preliminary data.</text>
</comment>
<proteinExistence type="inferred from homology"/>
<comment type="similarity">
    <text evidence="1">Belongs to the protein kinase superfamily. NEK Ser/Thr protein kinase family. NIMA subfamily.</text>
</comment>
<sequence>MNLPHPTTLKRGDQVDGWTVLKPLGAGTYGAVFLVEKGGRRFALKFAMHRASSGDPAQTAARALRELMCLLRVGPHPHVVAIHGHGHWPDPRSGWFYIVLDYVDGYTLAGWVGRTHPTAREVVRLFVKLYDALAHLHMCGVYHRDLKVTNIMVGKDGEPVILDFSTGDYTFSDELTDSPLPPGTARYRSPEATRFFRDNKQNADARYEFKEGDDVYALGVCLYDVLTSPFPEQRHQPLVASLMPPAACDVNPRVPVPLSNAAMTLIARSPEQRPPTAEAARRILEGLAQEPGDAWKMPLHRPEEAVQAEPQAASVVRLPLRRPVEDTPARTARSRRWRVSGGLLVAALVAAVWAALAQHGPPPSQATPERPVVSAAPGRPPRAEIPEAPSANPSPQPVPPPVVSPQKEPLTVKPEPAPPNPPAAVTRKKPGQPPAASKSPSSPVMKPQLELSAALLKQCATATAAVAMALGCTGAQLRPEPADCAQEALDMMFTPRRDGGLGIFQGTAPSISIDRHRRWRESDPLIIFTDGYIESYVETARGGMPEGTILKGRLWTGTGALVGRYYEAQLPDGRNVPVCMVLGGNRAGVPLAGEEGSKPGAVVFFSSAYAFVVDRYP</sequence>
<dbReference type="PANTHER" id="PTHR43671:SF98">
    <property type="entry name" value="SERINE_THREONINE-PROTEIN KINASE NEK11"/>
    <property type="match status" value="1"/>
</dbReference>
<evidence type="ECO:0000256" key="8">
    <source>
        <dbReference type="ARBA" id="ARBA00047899"/>
    </source>
</evidence>
<dbReference type="PROSITE" id="PS00107">
    <property type="entry name" value="PROTEIN_KINASE_ATP"/>
    <property type="match status" value="1"/>
</dbReference>
<dbReference type="EMBL" id="JABBJJ010000009">
    <property type="protein sequence ID" value="NMO13888.1"/>
    <property type="molecule type" value="Genomic_DNA"/>
</dbReference>
<evidence type="ECO:0000256" key="6">
    <source>
        <dbReference type="ARBA" id="ARBA00022777"/>
    </source>
</evidence>
<feature type="compositionally biased region" description="Low complexity" evidence="11">
    <location>
        <begin position="434"/>
        <end position="445"/>
    </location>
</feature>
<reference evidence="13 14" key="1">
    <citation type="submission" date="2020-04" db="EMBL/GenBank/DDBJ databases">
        <title>Draft genome of Pyxidicoccus fallax type strain.</title>
        <authorList>
            <person name="Whitworth D.E."/>
        </authorList>
    </citation>
    <scope>NUCLEOTIDE SEQUENCE [LARGE SCALE GENOMIC DNA]</scope>
    <source>
        <strain evidence="13 14">DSM 14698</strain>
    </source>
</reference>
<organism evidence="13 14">
    <name type="scientific">Pyxidicoccus fallax</name>
    <dbReference type="NCBI Taxonomy" id="394095"/>
    <lineage>
        <taxon>Bacteria</taxon>
        <taxon>Pseudomonadati</taxon>
        <taxon>Myxococcota</taxon>
        <taxon>Myxococcia</taxon>
        <taxon>Myxococcales</taxon>
        <taxon>Cystobacterineae</taxon>
        <taxon>Myxococcaceae</taxon>
        <taxon>Pyxidicoccus</taxon>
    </lineage>
</organism>
<evidence type="ECO:0000256" key="11">
    <source>
        <dbReference type="SAM" id="MobiDB-lite"/>
    </source>
</evidence>
<evidence type="ECO:0000256" key="9">
    <source>
        <dbReference type="ARBA" id="ARBA00048679"/>
    </source>
</evidence>
<dbReference type="SMART" id="SM00220">
    <property type="entry name" value="S_TKc"/>
    <property type="match status" value="1"/>
</dbReference>
<protein>
    <recommendedName>
        <fullName evidence="2">non-specific serine/threonine protein kinase</fullName>
        <ecNumber evidence="2">2.7.11.1</ecNumber>
    </recommendedName>
</protein>
<dbReference type="PROSITE" id="PS00108">
    <property type="entry name" value="PROTEIN_KINASE_ST"/>
    <property type="match status" value="1"/>
</dbReference>
<gene>
    <name evidence="13" type="ORF">HG543_03295</name>
</gene>
<evidence type="ECO:0000256" key="2">
    <source>
        <dbReference type="ARBA" id="ARBA00012513"/>
    </source>
</evidence>
<dbReference type="Gene3D" id="1.10.510.10">
    <property type="entry name" value="Transferase(Phosphotransferase) domain 1"/>
    <property type="match status" value="1"/>
</dbReference>
<evidence type="ECO:0000256" key="7">
    <source>
        <dbReference type="ARBA" id="ARBA00022840"/>
    </source>
</evidence>
<evidence type="ECO:0000256" key="5">
    <source>
        <dbReference type="ARBA" id="ARBA00022741"/>
    </source>
</evidence>
<feature type="region of interest" description="Disordered" evidence="11">
    <location>
        <begin position="359"/>
        <end position="445"/>
    </location>
</feature>
<dbReference type="CDD" id="cd14014">
    <property type="entry name" value="STKc_PknB_like"/>
    <property type="match status" value="1"/>
</dbReference>
<dbReference type="Gene3D" id="3.30.200.20">
    <property type="entry name" value="Phosphorylase Kinase, domain 1"/>
    <property type="match status" value="1"/>
</dbReference>
<evidence type="ECO:0000259" key="12">
    <source>
        <dbReference type="PROSITE" id="PS50011"/>
    </source>
</evidence>
<comment type="catalytic activity">
    <reaction evidence="8">
        <text>L-threonyl-[protein] + ATP = O-phospho-L-threonyl-[protein] + ADP + H(+)</text>
        <dbReference type="Rhea" id="RHEA:46608"/>
        <dbReference type="Rhea" id="RHEA-COMP:11060"/>
        <dbReference type="Rhea" id="RHEA-COMP:11605"/>
        <dbReference type="ChEBI" id="CHEBI:15378"/>
        <dbReference type="ChEBI" id="CHEBI:30013"/>
        <dbReference type="ChEBI" id="CHEBI:30616"/>
        <dbReference type="ChEBI" id="CHEBI:61977"/>
        <dbReference type="ChEBI" id="CHEBI:456216"/>
        <dbReference type="EC" id="2.7.11.1"/>
    </reaction>
</comment>
<dbReference type="InterPro" id="IPR011009">
    <property type="entry name" value="Kinase-like_dom_sf"/>
</dbReference>
<dbReference type="EC" id="2.7.11.1" evidence="2"/>
<evidence type="ECO:0000256" key="4">
    <source>
        <dbReference type="ARBA" id="ARBA00022679"/>
    </source>
</evidence>
<dbReference type="InterPro" id="IPR050660">
    <property type="entry name" value="NEK_Ser/Thr_kinase"/>
</dbReference>
<dbReference type="PROSITE" id="PS50011">
    <property type="entry name" value="PROTEIN_KINASE_DOM"/>
    <property type="match status" value="1"/>
</dbReference>
<dbReference type="Proteomes" id="UP000518300">
    <property type="component" value="Unassembled WGS sequence"/>
</dbReference>
<dbReference type="InterPro" id="IPR017441">
    <property type="entry name" value="Protein_kinase_ATP_BS"/>
</dbReference>
<comment type="catalytic activity">
    <reaction evidence="9">
        <text>L-seryl-[protein] + ATP = O-phospho-L-seryl-[protein] + ADP + H(+)</text>
        <dbReference type="Rhea" id="RHEA:17989"/>
        <dbReference type="Rhea" id="RHEA-COMP:9863"/>
        <dbReference type="Rhea" id="RHEA-COMP:11604"/>
        <dbReference type="ChEBI" id="CHEBI:15378"/>
        <dbReference type="ChEBI" id="CHEBI:29999"/>
        <dbReference type="ChEBI" id="CHEBI:30616"/>
        <dbReference type="ChEBI" id="CHEBI:83421"/>
        <dbReference type="ChEBI" id="CHEBI:456216"/>
        <dbReference type="EC" id="2.7.11.1"/>
    </reaction>
</comment>
<dbReference type="AlphaFoldDB" id="A0A848LEJ1"/>
<evidence type="ECO:0000256" key="1">
    <source>
        <dbReference type="ARBA" id="ARBA00010886"/>
    </source>
</evidence>
<keyword evidence="6 13" id="KW-0418">Kinase</keyword>
<keyword evidence="14" id="KW-1185">Reference proteome</keyword>
<feature type="binding site" evidence="10">
    <location>
        <position position="45"/>
    </location>
    <ligand>
        <name>ATP</name>
        <dbReference type="ChEBI" id="CHEBI:30616"/>
    </ligand>
</feature>
<dbReference type="InterPro" id="IPR008271">
    <property type="entry name" value="Ser/Thr_kinase_AS"/>
</dbReference>
<dbReference type="GO" id="GO:0005524">
    <property type="term" value="F:ATP binding"/>
    <property type="evidence" value="ECO:0007669"/>
    <property type="project" value="UniProtKB-UniRule"/>
</dbReference>
<evidence type="ECO:0000256" key="10">
    <source>
        <dbReference type="PROSITE-ProRule" id="PRU10141"/>
    </source>
</evidence>
<evidence type="ECO:0000313" key="13">
    <source>
        <dbReference type="EMBL" id="NMO13888.1"/>
    </source>
</evidence>
<dbReference type="GO" id="GO:0004674">
    <property type="term" value="F:protein serine/threonine kinase activity"/>
    <property type="evidence" value="ECO:0007669"/>
    <property type="project" value="UniProtKB-KW"/>
</dbReference>
<feature type="compositionally biased region" description="Pro residues" evidence="11">
    <location>
        <begin position="392"/>
        <end position="403"/>
    </location>
</feature>